<accession>A0A845M5K2</accession>
<dbReference type="PANTHER" id="PTHR33452:SF1">
    <property type="entry name" value="INNER MEMBRANE PROTEIN YPHA-RELATED"/>
    <property type="match status" value="1"/>
</dbReference>
<evidence type="ECO:0000256" key="6">
    <source>
        <dbReference type="ARBA" id="ARBA00023136"/>
    </source>
</evidence>
<sequence length="142" mass="14454">MTAQTLANAAPLARLLLSAMFIISGVQKITGYAGTQGYMEAMGVAPGLLPLVIIVELGAGIALLIGWQARIAAFLLAGFSILSGLLFHLLPGLGMEDAMAAQAQIISFMKNVTIAGGLLMVVAFGPGKLSATKSDGALVPAE</sequence>
<dbReference type="AlphaFoldDB" id="A0A845M5K2"/>
<keyword evidence="3" id="KW-1003">Cell membrane</keyword>
<dbReference type="GO" id="GO:0005886">
    <property type="term" value="C:plasma membrane"/>
    <property type="evidence" value="ECO:0007669"/>
    <property type="project" value="UniProtKB-SubCell"/>
</dbReference>
<evidence type="ECO:0000313" key="9">
    <source>
        <dbReference type="Proteomes" id="UP000467322"/>
    </source>
</evidence>
<comment type="similarity">
    <text evidence="2">Belongs to the DoxX family.</text>
</comment>
<evidence type="ECO:0000256" key="7">
    <source>
        <dbReference type="SAM" id="Phobius"/>
    </source>
</evidence>
<feature type="transmembrane region" description="Helical" evidence="7">
    <location>
        <begin position="6"/>
        <end position="26"/>
    </location>
</feature>
<organism evidence="8 9">
    <name type="scientific">Maritimibacter harenae</name>
    <dbReference type="NCBI Taxonomy" id="2606218"/>
    <lineage>
        <taxon>Bacteria</taxon>
        <taxon>Pseudomonadati</taxon>
        <taxon>Pseudomonadota</taxon>
        <taxon>Alphaproteobacteria</taxon>
        <taxon>Rhodobacterales</taxon>
        <taxon>Roseobacteraceae</taxon>
        <taxon>Maritimibacter</taxon>
    </lineage>
</organism>
<dbReference type="RefSeq" id="WP_161352964.1">
    <property type="nucleotide sequence ID" value="NZ_WTUX01000019.1"/>
</dbReference>
<feature type="transmembrane region" description="Helical" evidence="7">
    <location>
        <begin position="47"/>
        <end position="65"/>
    </location>
</feature>
<name>A0A845M5K2_9RHOB</name>
<gene>
    <name evidence="8" type="ORF">GQE99_17580</name>
</gene>
<proteinExistence type="inferred from homology"/>
<evidence type="ECO:0000256" key="1">
    <source>
        <dbReference type="ARBA" id="ARBA00004651"/>
    </source>
</evidence>
<keyword evidence="5 7" id="KW-1133">Transmembrane helix</keyword>
<evidence type="ECO:0000256" key="3">
    <source>
        <dbReference type="ARBA" id="ARBA00022475"/>
    </source>
</evidence>
<comment type="caution">
    <text evidence="8">The sequence shown here is derived from an EMBL/GenBank/DDBJ whole genome shotgun (WGS) entry which is preliminary data.</text>
</comment>
<feature type="transmembrane region" description="Helical" evidence="7">
    <location>
        <begin position="105"/>
        <end position="125"/>
    </location>
</feature>
<reference evidence="8 9" key="1">
    <citation type="submission" date="2019-12" db="EMBL/GenBank/DDBJ databases">
        <title>Maritimibacter sp. nov. sp. isolated from sea sand.</title>
        <authorList>
            <person name="Kim J."/>
            <person name="Jeong S.E."/>
            <person name="Jung H.S."/>
            <person name="Jeon C.O."/>
        </authorList>
    </citation>
    <scope>NUCLEOTIDE SEQUENCE [LARGE SCALE GENOMIC DNA]</scope>
    <source>
        <strain evidence="8 9">DP07</strain>
    </source>
</reference>
<evidence type="ECO:0000256" key="2">
    <source>
        <dbReference type="ARBA" id="ARBA00006679"/>
    </source>
</evidence>
<keyword evidence="4 7" id="KW-0812">Transmembrane</keyword>
<protein>
    <submittedName>
        <fullName evidence="8">DoxX family membrane protein</fullName>
    </submittedName>
</protein>
<dbReference type="InterPro" id="IPR032808">
    <property type="entry name" value="DoxX"/>
</dbReference>
<keyword evidence="6 7" id="KW-0472">Membrane</keyword>
<dbReference type="Pfam" id="PF07681">
    <property type="entry name" value="DoxX"/>
    <property type="match status" value="1"/>
</dbReference>
<evidence type="ECO:0000256" key="5">
    <source>
        <dbReference type="ARBA" id="ARBA00022989"/>
    </source>
</evidence>
<evidence type="ECO:0000256" key="4">
    <source>
        <dbReference type="ARBA" id="ARBA00022692"/>
    </source>
</evidence>
<keyword evidence="9" id="KW-1185">Reference proteome</keyword>
<feature type="transmembrane region" description="Helical" evidence="7">
    <location>
        <begin position="71"/>
        <end position="93"/>
    </location>
</feature>
<comment type="subcellular location">
    <subcellularLocation>
        <location evidence="1">Cell membrane</location>
        <topology evidence="1">Multi-pass membrane protein</topology>
    </subcellularLocation>
</comment>
<evidence type="ECO:0000313" key="8">
    <source>
        <dbReference type="EMBL" id="MZR14836.1"/>
    </source>
</evidence>
<dbReference type="InterPro" id="IPR051907">
    <property type="entry name" value="DoxX-like_oxidoreductase"/>
</dbReference>
<dbReference type="EMBL" id="WTUX01000019">
    <property type="protein sequence ID" value="MZR14836.1"/>
    <property type="molecule type" value="Genomic_DNA"/>
</dbReference>
<dbReference type="PANTHER" id="PTHR33452">
    <property type="entry name" value="OXIDOREDUCTASE CATD-RELATED"/>
    <property type="match status" value="1"/>
</dbReference>
<dbReference type="Proteomes" id="UP000467322">
    <property type="component" value="Unassembled WGS sequence"/>
</dbReference>